<dbReference type="Pfam" id="PF00483">
    <property type="entry name" value="NTP_transferase"/>
    <property type="match status" value="1"/>
</dbReference>
<organism evidence="13 14">
    <name type="scientific">Marinactinospora rubrisoli</name>
    <dbReference type="NCBI Taxonomy" id="2715399"/>
    <lineage>
        <taxon>Bacteria</taxon>
        <taxon>Bacillati</taxon>
        <taxon>Actinomycetota</taxon>
        <taxon>Actinomycetes</taxon>
        <taxon>Streptosporangiales</taxon>
        <taxon>Nocardiopsidaceae</taxon>
        <taxon>Marinactinospora</taxon>
    </lineage>
</organism>
<dbReference type="EC" id="2.7.7.24" evidence="3"/>
<comment type="catalytic activity">
    <reaction evidence="11">
        <text>dTTP + alpha-D-glucose 1-phosphate + H(+) = dTDP-alpha-D-glucose + diphosphate</text>
        <dbReference type="Rhea" id="RHEA:15225"/>
        <dbReference type="ChEBI" id="CHEBI:15378"/>
        <dbReference type="ChEBI" id="CHEBI:33019"/>
        <dbReference type="ChEBI" id="CHEBI:37568"/>
        <dbReference type="ChEBI" id="CHEBI:57477"/>
        <dbReference type="ChEBI" id="CHEBI:58601"/>
        <dbReference type="EC" id="2.7.7.24"/>
    </reaction>
</comment>
<dbReference type="SUPFAM" id="SSF53448">
    <property type="entry name" value="Nucleotide-diphospho-sugar transferases"/>
    <property type="match status" value="1"/>
</dbReference>
<name>A0ABW2KMR7_9ACTN</name>
<evidence type="ECO:0000313" key="14">
    <source>
        <dbReference type="Proteomes" id="UP001596540"/>
    </source>
</evidence>
<dbReference type="InterPro" id="IPR005835">
    <property type="entry name" value="NTP_transferase_dom"/>
</dbReference>
<gene>
    <name evidence="13" type="ORF">ACFQRF_26550</name>
</gene>
<evidence type="ECO:0000256" key="10">
    <source>
        <dbReference type="ARBA" id="ARBA00032598"/>
    </source>
</evidence>
<dbReference type="InterPro" id="IPR005907">
    <property type="entry name" value="G1P_thy_trans_s"/>
</dbReference>
<dbReference type="EMBL" id="JBHTBH010000019">
    <property type="protein sequence ID" value="MFC7331306.1"/>
    <property type="molecule type" value="Genomic_DNA"/>
</dbReference>
<keyword evidence="5" id="KW-0808">Transferase</keyword>
<keyword evidence="8" id="KW-0460">Magnesium</keyword>
<dbReference type="PANTHER" id="PTHR43532">
    <property type="entry name" value="GLUCOSE-1-PHOSPHATE THYMIDYLYLTRANSFERASE"/>
    <property type="match status" value="1"/>
</dbReference>
<reference evidence="14" key="1">
    <citation type="journal article" date="2019" name="Int. J. Syst. Evol. Microbiol.">
        <title>The Global Catalogue of Microorganisms (GCM) 10K type strain sequencing project: providing services to taxonomists for standard genome sequencing and annotation.</title>
        <authorList>
            <consortium name="The Broad Institute Genomics Platform"/>
            <consortium name="The Broad Institute Genome Sequencing Center for Infectious Disease"/>
            <person name="Wu L."/>
            <person name="Ma J."/>
        </authorList>
    </citation>
    <scope>NUCLEOTIDE SEQUENCE [LARGE SCALE GENOMIC DNA]</scope>
    <source>
        <strain evidence="14">CGMCC 4.7382</strain>
    </source>
</reference>
<dbReference type="PANTHER" id="PTHR43532:SF1">
    <property type="entry name" value="GLUCOSE-1-PHOSPHATE THYMIDYLYLTRANSFERASE 1"/>
    <property type="match status" value="1"/>
</dbReference>
<protein>
    <recommendedName>
        <fullName evidence="4">Glucose-1-phosphate thymidylyltransferase</fullName>
        <ecNumber evidence="3">2.7.7.24</ecNumber>
    </recommendedName>
    <alternativeName>
        <fullName evidence="10">dTDP-glucose pyrophosphorylase</fullName>
    </alternativeName>
    <alternativeName>
        <fullName evidence="9">dTDP-glucose synthase</fullName>
    </alternativeName>
</protein>
<dbReference type="Gene3D" id="3.90.550.10">
    <property type="entry name" value="Spore Coat Polysaccharide Biosynthesis Protein SpsA, Chain A"/>
    <property type="match status" value="1"/>
</dbReference>
<keyword evidence="6" id="KW-0548">Nucleotidyltransferase</keyword>
<dbReference type="InterPro" id="IPR029044">
    <property type="entry name" value="Nucleotide-diphossugar_trans"/>
</dbReference>
<keyword evidence="7" id="KW-0479">Metal-binding</keyword>
<comment type="cofactor">
    <cofactor evidence="1">
        <name>Mg(2+)</name>
        <dbReference type="ChEBI" id="CHEBI:18420"/>
    </cofactor>
</comment>
<dbReference type="Proteomes" id="UP001596540">
    <property type="component" value="Unassembled WGS sequence"/>
</dbReference>
<comment type="similarity">
    <text evidence="2">Belongs to the glucose-1-phosphate thymidylyltransferase family.</text>
</comment>
<evidence type="ECO:0000256" key="2">
    <source>
        <dbReference type="ARBA" id="ARBA00010480"/>
    </source>
</evidence>
<feature type="domain" description="Nucleotidyl transferase" evidence="12">
    <location>
        <begin position="3"/>
        <end position="238"/>
    </location>
</feature>
<evidence type="ECO:0000256" key="5">
    <source>
        <dbReference type="ARBA" id="ARBA00022679"/>
    </source>
</evidence>
<evidence type="ECO:0000256" key="3">
    <source>
        <dbReference type="ARBA" id="ARBA00012461"/>
    </source>
</evidence>
<evidence type="ECO:0000259" key="12">
    <source>
        <dbReference type="Pfam" id="PF00483"/>
    </source>
</evidence>
<sequence length="284" mass="31431">MRGIILAGGTGTRLRPVTNVVSKQLLPVYDKPMIHYPLSVLMTAGIRDILLISTPHHLDAYTTLLGDGTDLGIHLHYRAQDHPRGLAHALILGRDFIGDDQIALILGDNIFHTPHLADLLQHERRRLNGCTLFGYPVPDPHRYGIATLDARGHLTRIDEKPAHPTSNLAVTGLYLYDNEAVAMAHDLTPSPRGELEITDLNRAFTATGRARLVPLGPDATWFDTGTHDSLLHAAAFVRDHQHRHGHPLGDIQHTAHRMGYIDDTQLAELTRTTPTDRHLTAPHP</sequence>
<evidence type="ECO:0000256" key="4">
    <source>
        <dbReference type="ARBA" id="ARBA00017654"/>
    </source>
</evidence>
<evidence type="ECO:0000256" key="1">
    <source>
        <dbReference type="ARBA" id="ARBA00001946"/>
    </source>
</evidence>
<evidence type="ECO:0000313" key="13">
    <source>
        <dbReference type="EMBL" id="MFC7331306.1"/>
    </source>
</evidence>
<evidence type="ECO:0000256" key="9">
    <source>
        <dbReference type="ARBA" id="ARBA00032492"/>
    </source>
</evidence>
<accession>A0ABW2KMR7</accession>
<dbReference type="RefSeq" id="WP_379874066.1">
    <property type="nucleotide sequence ID" value="NZ_JBHTBH010000019.1"/>
</dbReference>
<evidence type="ECO:0000256" key="11">
    <source>
        <dbReference type="ARBA" id="ARBA00049336"/>
    </source>
</evidence>
<evidence type="ECO:0000256" key="6">
    <source>
        <dbReference type="ARBA" id="ARBA00022695"/>
    </source>
</evidence>
<keyword evidence="14" id="KW-1185">Reference proteome</keyword>
<comment type="caution">
    <text evidence="13">The sequence shown here is derived from an EMBL/GenBank/DDBJ whole genome shotgun (WGS) entry which is preliminary data.</text>
</comment>
<proteinExistence type="inferred from homology"/>
<evidence type="ECO:0000256" key="7">
    <source>
        <dbReference type="ARBA" id="ARBA00022723"/>
    </source>
</evidence>
<evidence type="ECO:0000256" key="8">
    <source>
        <dbReference type="ARBA" id="ARBA00022842"/>
    </source>
</evidence>